<sequence length="73" mass="8414">MAEEEVSVKISIPKTLYEKITREAKDAGFNNIEEFIIYVLEQLVETSSVEGETMSKEDEEKVKERLRALGYID</sequence>
<reference evidence="1 2" key="2">
    <citation type="journal article" date="2011" name="Stand. Genomic Sci.">
        <title>Complete genome sequence of Staphylothermus hellenicus P8.</title>
        <authorList>
            <person name="Anderson I."/>
            <person name="Wirth R."/>
            <person name="Lucas S."/>
            <person name="Copeland A."/>
            <person name="Lapidus A."/>
            <person name="Cheng J.F."/>
            <person name="Goodwin L."/>
            <person name="Pitluck S."/>
            <person name="Davenport K."/>
            <person name="Detter J.C."/>
            <person name="Han C."/>
            <person name="Tapia R."/>
            <person name="Land M."/>
            <person name="Hauser L."/>
            <person name="Pati A."/>
            <person name="Mikhailova N."/>
            <person name="Woyke T."/>
            <person name="Klenk H.P."/>
            <person name="Kyrpides N."/>
            <person name="Ivanova N."/>
        </authorList>
    </citation>
    <scope>NUCLEOTIDE SEQUENCE [LARGE SCALE GENOMIC DNA]</scope>
    <source>
        <strain evidence="2">DSM 12710 / JCM 10830 / BK20S6-10-b1 / P8</strain>
    </source>
</reference>
<dbReference type="EMBL" id="CP002051">
    <property type="protein sequence ID" value="ADI31600.1"/>
    <property type="molecule type" value="Genomic_DNA"/>
</dbReference>
<protein>
    <submittedName>
        <fullName evidence="1">CopG domain protein DNA-binding domain protein</fullName>
    </submittedName>
</protein>
<keyword evidence="2" id="KW-1185">Reference proteome</keyword>
<dbReference type="AlphaFoldDB" id="D7DBQ3"/>
<proteinExistence type="predicted"/>
<keyword evidence="1" id="KW-0238">DNA-binding</keyword>
<dbReference type="HOGENOM" id="CLU_194986_0_0_2"/>
<evidence type="ECO:0000313" key="1">
    <source>
        <dbReference type="EMBL" id="ADI31600.1"/>
    </source>
</evidence>
<dbReference type="OrthoDB" id="46053at2157"/>
<evidence type="ECO:0000313" key="2">
    <source>
        <dbReference type="Proteomes" id="UP000002573"/>
    </source>
</evidence>
<name>D7DBQ3_STAHD</name>
<dbReference type="KEGG" id="shc:Shell_0469"/>
<dbReference type="GeneID" id="9233758"/>
<dbReference type="STRING" id="591019.Shell_0469"/>
<organism evidence="1 2">
    <name type="scientific">Staphylothermus hellenicus (strain DSM 12710 / JCM 10830 / BK20S6-10-b1 / P8)</name>
    <dbReference type="NCBI Taxonomy" id="591019"/>
    <lineage>
        <taxon>Archaea</taxon>
        <taxon>Thermoproteota</taxon>
        <taxon>Thermoprotei</taxon>
        <taxon>Desulfurococcales</taxon>
        <taxon>Desulfurococcaceae</taxon>
        <taxon>Staphylothermus</taxon>
    </lineage>
</organism>
<dbReference type="Proteomes" id="UP000002573">
    <property type="component" value="Chromosome"/>
</dbReference>
<reference evidence="2" key="1">
    <citation type="submission" date="2010-05" db="EMBL/GenBank/DDBJ databases">
        <title>Complete sequence of Staphylothermus hellenicus DSM 12710.</title>
        <authorList>
            <consortium name="US DOE Joint Genome Institute"/>
            <person name="Lucas S."/>
            <person name="Copeland A."/>
            <person name="Lapidus A."/>
            <person name="Cheng J.-F."/>
            <person name="Bruce D."/>
            <person name="Goodwin L."/>
            <person name="Pitluck S."/>
            <person name="Davenport K."/>
            <person name="Detter J.C."/>
            <person name="Han C."/>
            <person name="Tapia R."/>
            <person name="Larimer F."/>
            <person name="Land M."/>
            <person name="Hauser L."/>
            <person name="Kyrpides N."/>
            <person name="Mikhailova N."/>
            <person name="Anderson I.J."/>
            <person name="Woyke T."/>
        </authorList>
    </citation>
    <scope>NUCLEOTIDE SEQUENCE [LARGE SCALE GENOMIC DNA]</scope>
    <source>
        <strain evidence="2">DSM 12710 / JCM 10830 / BK20S6-10-b1 / P8</strain>
    </source>
</reference>
<dbReference type="eggNOG" id="arCOG02836">
    <property type="taxonomic scope" value="Archaea"/>
</dbReference>
<dbReference type="GO" id="GO:0003677">
    <property type="term" value="F:DNA binding"/>
    <property type="evidence" value="ECO:0007669"/>
    <property type="project" value="UniProtKB-KW"/>
</dbReference>
<dbReference type="RefSeq" id="WP_013142798.1">
    <property type="nucleotide sequence ID" value="NC_014205.1"/>
</dbReference>
<gene>
    <name evidence="1" type="ordered locus">Shell_0469</name>
</gene>
<accession>D7DBQ3</accession>